<name>A0A9W4FIJ3_9MYCO</name>
<proteinExistence type="predicted"/>
<keyword evidence="3" id="KW-1185">Reference proteome</keyword>
<gene>
    <name evidence="2" type="ORF">MGALJ_58750</name>
</gene>
<reference evidence="2 3" key="1">
    <citation type="journal article" date="2019" name="Emerg. Microbes Infect.">
        <title>Comprehensive subspecies identification of 175 nontuberculous mycobacteria species based on 7547 genomic profiles.</title>
        <authorList>
            <person name="Matsumoto Y."/>
            <person name="Kinjo T."/>
            <person name="Motooka D."/>
            <person name="Nabeya D."/>
            <person name="Jung N."/>
            <person name="Uechi K."/>
            <person name="Horii T."/>
            <person name="Iida T."/>
            <person name="Fujita J."/>
            <person name="Nakamura S."/>
        </authorList>
    </citation>
    <scope>NUCLEOTIDE SEQUENCE [LARGE SCALE GENOMIC DNA]</scope>
    <source>
        <strain evidence="2 3">JCM 6399</strain>
    </source>
</reference>
<accession>A0A9W4FIJ3</accession>
<feature type="region of interest" description="Disordered" evidence="1">
    <location>
        <begin position="1"/>
        <end position="20"/>
    </location>
</feature>
<sequence>MSVRIPARAKSKRLASNGDAQPDNRVALLDQAFFSWQRATGEEIAIQLVWVYEHPIDFDAVRRFHYLLGRGLLGRRIERSPLPFFRHRWVVDRGPADIDIADQPRPRSELSDWADERAQVPTDPEWGPGWHIGVVPFTDGSTAVSLVVSHYIVDGLGLAVAVAEALLGQTRDLGLPAAGSRRRLRAVLHDARDAARDAAEISRAVVAGVKMAPSYWRGRWRERALFAASQPAALKGADERRGGGDDDEVVVIPAITIHVDVDEWDSRADALGGTRTAMIAGFAVRLADRMGRRRASDGAVTLQLPVSERTEGDTRANAMSIARVSIDPTQVTKDLRDVRVAVKEALSTLRETPDAARQFLWLAPFRPGWALRRAAAAASADPDLPVFCSNLGDHASLLCRLDGTEAEHHTARAAWHHTTRQWLERTGGVMRLQAWRISGKTGITVVAYQPGTTNTKAALRELAAQTLADFELTGTIE</sequence>
<dbReference type="EMBL" id="AP022601">
    <property type="protein sequence ID" value="BBY96206.1"/>
    <property type="molecule type" value="Genomic_DNA"/>
</dbReference>
<dbReference type="Gene3D" id="3.30.559.10">
    <property type="entry name" value="Chloramphenicol acetyltransferase-like domain"/>
    <property type="match status" value="1"/>
</dbReference>
<evidence type="ECO:0000313" key="3">
    <source>
        <dbReference type="Proteomes" id="UP000465785"/>
    </source>
</evidence>
<evidence type="ECO:0000313" key="2">
    <source>
        <dbReference type="EMBL" id="BBY96206.1"/>
    </source>
</evidence>
<dbReference type="InterPro" id="IPR023213">
    <property type="entry name" value="CAT-like_dom_sf"/>
</dbReference>
<organism evidence="2 3">
    <name type="scientific">Mycobacterium gallinarum</name>
    <dbReference type="NCBI Taxonomy" id="39689"/>
    <lineage>
        <taxon>Bacteria</taxon>
        <taxon>Bacillati</taxon>
        <taxon>Actinomycetota</taxon>
        <taxon>Actinomycetes</taxon>
        <taxon>Mycobacteriales</taxon>
        <taxon>Mycobacteriaceae</taxon>
        <taxon>Mycobacterium</taxon>
    </lineage>
</organism>
<dbReference type="AlphaFoldDB" id="A0A9W4FIJ3"/>
<protein>
    <submittedName>
        <fullName evidence="2">Uncharacterized protein</fullName>
    </submittedName>
</protein>
<dbReference type="SUPFAM" id="SSF52777">
    <property type="entry name" value="CoA-dependent acyltransferases"/>
    <property type="match status" value="1"/>
</dbReference>
<evidence type="ECO:0000256" key="1">
    <source>
        <dbReference type="SAM" id="MobiDB-lite"/>
    </source>
</evidence>
<dbReference type="Proteomes" id="UP000465785">
    <property type="component" value="Chromosome"/>
</dbReference>
<dbReference type="KEGG" id="mgau:MGALJ_58750"/>